<protein>
    <submittedName>
        <fullName evidence="2">ZYBA0S09-01222g1_1</fullName>
    </submittedName>
</protein>
<dbReference type="OrthoDB" id="10606496at2759"/>
<evidence type="ECO:0000313" key="3">
    <source>
        <dbReference type="Proteomes" id="UP000019375"/>
    </source>
</evidence>
<feature type="compositionally biased region" description="Polar residues" evidence="1">
    <location>
        <begin position="8"/>
        <end position="17"/>
    </location>
</feature>
<keyword evidence="3" id="KW-1185">Reference proteome</keyword>
<gene>
    <name evidence="2" type="ORF">BN860_01222g</name>
</gene>
<dbReference type="EMBL" id="HG316462">
    <property type="protein sequence ID" value="CDF90942.1"/>
    <property type="molecule type" value="Genomic_DNA"/>
</dbReference>
<dbReference type="AlphaFoldDB" id="A0A8J2TBD1"/>
<sequence>MQDVWQDQMAQDQMPESTESDYFEALSSPETCESASEDTSDEEGEECLTHLPLHHKCDSDQKVMPILIHEKVTDTRCCRVQIQTPIKVSSRSRRTMPRTPIPGYTDPHAQLTQSAWENFESKQKHCQLQKPELQMSNSAMLRRREAKSVAI</sequence>
<feature type="region of interest" description="Disordered" evidence="1">
    <location>
        <begin position="88"/>
        <end position="107"/>
    </location>
</feature>
<evidence type="ECO:0000313" key="2">
    <source>
        <dbReference type="EMBL" id="CDF90942.1"/>
    </source>
</evidence>
<feature type="compositionally biased region" description="Acidic residues" evidence="1">
    <location>
        <begin position="35"/>
        <end position="45"/>
    </location>
</feature>
<name>A0A8J2TBD1_ZYGB2</name>
<accession>A0A8J2TBD1</accession>
<evidence type="ECO:0000256" key="1">
    <source>
        <dbReference type="SAM" id="MobiDB-lite"/>
    </source>
</evidence>
<reference evidence="3" key="1">
    <citation type="journal article" date="2013" name="Genome Announc.">
        <title>Genome sequence of the food spoilage yeast Zygosaccharomyces bailii CLIB 213(T).</title>
        <authorList>
            <person name="Galeote V."/>
            <person name="Bigey F."/>
            <person name="Devillers H."/>
            <person name="Neuveglise C."/>
            <person name="Dequin S."/>
        </authorList>
    </citation>
    <scope>NUCLEOTIDE SEQUENCE [LARGE SCALE GENOMIC DNA]</scope>
    <source>
        <strain evidence="3">CLIB 213 / ATCC 58445 / CBS 680 / CCRC 21525 / NBRC 1098 / NCYC 1416 / NRRL Y-2227</strain>
    </source>
</reference>
<organism evidence="2 3">
    <name type="scientific">Zygosaccharomyces bailii (strain CLIB 213 / ATCC 58445 / CBS 680 / BCRC 21525 / NBRC 1098 / NCYC 1416 / NRRL Y-2227)</name>
    <dbReference type="NCBI Taxonomy" id="1333698"/>
    <lineage>
        <taxon>Eukaryota</taxon>
        <taxon>Fungi</taxon>
        <taxon>Dikarya</taxon>
        <taxon>Ascomycota</taxon>
        <taxon>Saccharomycotina</taxon>
        <taxon>Saccharomycetes</taxon>
        <taxon>Saccharomycetales</taxon>
        <taxon>Saccharomycetaceae</taxon>
        <taxon>Zygosaccharomyces</taxon>
    </lineage>
</organism>
<feature type="region of interest" description="Disordered" evidence="1">
    <location>
        <begin position="1"/>
        <end position="45"/>
    </location>
</feature>
<proteinExistence type="predicted"/>
<dbReference type="Proteomes" id="UP000019375">
    <property type="component" value="Unassembled WGS sequence"/>
</dbReference>